<dbReference type="EMBL" id="PQWM01000032">
    <property type="protein sequence ID" value="RDZ10101.1"/>
    <property type="molecule type" value="Genomic_DNA"/>
</dbReference>
<accession>A0A3D8WWN2</accession>
<comment type="caution">
    <text evidence="1">The sequence shown here is derived from an EMBL/GenBank/DDBJ whole genome shotgun (WGS) entry which is preliminary data.</text>
</comment>
<reference evidence="1 2" key="1">
    <citation type="journal article" date="2018" name="Appl. Environ. Microbiol.">
        <title>Antimicrobial susceptibility testing and tentative epidemiological cut-off values of five Bacillus species relevant for use as animal feed additives or for plant protection.</title>
        <authorList>
            <person name="Agerso Y."/>
            <person name="Stuer-Lauridsen B."/>
            <person name="Bjerre K."/>
            <person name="Jensen M.G."/>
            <person name="Johansen E."/>
            <person name="Bennedsen M."/>
            <person name="Brockmann E."/>
            <person name="Nielsen B."/>
        </authorList>
    </citation>
    <scope>NUCLEOTIDE SEQUENCE [LARGE SCALE GENOMIC DNA]</scope>
    <source>
        <strain evidence="1 2">CHCC20162</strain>
    </source>
</reference>
<evidence type="ECO:0000313" key="1">
    <source>
        <dbReference type="EMBL" id="RDZ10101.1"/>
    </source>
</evidence>
<dbReference type="Pfam" id="PF18928">
    <property type="entry name" value="DUF5677"/>
    <property type="match status" value="1"/>
</dbReference>
<protein>
    <submittedName>
        <fullName evidence="1">Uncharacterized protein</fullName>
    </submittedName>
</protein>
<name>A0A3D8WWN2_PRIMG</name>
<sequence>MAGRSKLSQHKFENGKLITPFNQHFQDLLKEQSWYYGRMPEYLWLGLIVNDGDRNIQMEKCLKILNVLHELDEGKEITVPKISLIFNLPGEKQKAFYKLLEELQVIEALKPLSLVFSDQSSEFLTIIKGYTVSIKKRVKVLNEILEDLSNQHSNLTTDVRFLILYKFMISGNLHVQNDSILPEMISRYAFISHEDPVMRLYRPNIRASEMVMSTEFGEEDSTNIEFVKMFWKKLSLLTECEAFYVEIETAINEPIDLKKYKQHVHDILDYYTKIFTETRPLDNRMLVLLGIATYSYKRLIELVDHNLEYTISGRSIMRSILENYMMTKYLLLEEPHHDDIWGEYQDYGIGQYKLIYGRYAEDEPALERSHVPFKYINLLVSEFKNEEFIDIDTSYFGSGNIRTKFKKVNEENLWKYYYDYDSIFEHGLWGAIRESSILKCSAPGHQYHGIPDVDNLQKLPSVAHDCIMIMNKHLKLLEDQYDLPEILQEEKNE</sequence>
<organism evidence="1 2">
    <name type="scientific">Priestia megaterium</name>
    <name type="common">Bacillus megaterium</name>
    <dbReference type="NCBI Taxonomy" id="1404"/>
    <lineage>
        <taxon>Bacteria</taxon>
        <taxon>Bacillati</taxon>
        <taxon>Bacillota</taxon>
        <taxon>Bacilli</taxon>
        <taxon>Bacillales</taxon>
        <taxon>Bacillaceae</taxon>
        <taxon>Priestia</taxon>
    </lineage>
</organism>
<dbReference type="RefSeq" id="WP_116077447.1">
    <property type="nucleotide sequence ID" value="NZ_CP187632.1"/>
</dbReference>
<evidence type="ECO:0000313" key="2">
    <source>
        <dbReference type="Proteomes" id="UP000256519"/>
    </source>
</evidence>
<dbReference type="AlphaFoldDB" id="A0A3D8WWN2"/>
<dbReference type="InterPro" id="IPR043733">
    <property type="entry name" value="DUF5677"/>
</dbReference>
<gene>
    <name evidence="1" type="ORF">C3744_23675</name>
</gene>
<proteinExistence type="predicted"/>
<dbReference type="Proteomes" id="UP000256519">
    <property type="component" value="Unassembled WGS sequence"/>
</dbReference>